<reference evidence="2" key="1">
    <citation type="journal article" date="2016" name="Ticks Tick Borne Dis.">
        <title>De novo assembly and annotation of the salivary gland transcriptome of Rhipicephalus appendiculatus male and female ticks during blood feeding.</title>
        <authorList>
            <person name="de Castro M.H."/>
            <person name="de Klerk D."/>
            <person name="Pienaar R."/>
            <person name="Latif A.A."/>
            <person name="Rees D.J."/>
            <person name="Mans B.J."/>
        </authorList>
    </citation>
    <scope>NUCLEOTIDE SEQUENCE</scope>
    <source>
        <tissue evidence="2">Salivary glands</tissue>
    </source>
</reference>
<feature type="region of interest" description="Disordered" evidence="1">
    <location>
        <begin position="115"/>
        <end position="134"/>
    </location>
</feature>
<organism evidence="2">
    <name type="scientific">Rhipicephalus appendiculatus</name>
    <name type="common">Brown ear tick</name>
    <dbReference type="NCBI Taxonomy" id="34631"/>
    <lineage>
        <taxon>Eukaryota</taxon>
        <taxon>Metazoa</taxon>
        <taxon>Ecdysozoa</taxon>
        <taxon>Arthropoda</taxon>
        <taxon>Chelicerata</taxon>
        <taxon>Arachnida</taxon>
        <taxon>Acari</taxon>
        <taxon>Parasitiformes</taxon>
        <taxon>Ixodida</taxon>
        <taxon>Ixodoidea</taxon>
        <taxon>Ixodidae</taxon>
        <taxon>Rhipicephalinae</taxon>
        <taxon>Rhipicephalus</taxon>
        <taxon>Rhipicephalus</taxon>
    </lineage>
</organism>
<evidence type="ECO:0000256" key="1">
    <source>
        <dbReference type="SAM" id="MobiDB-lite"/>
    </source>
</evidence>
<name>A0A131ZB02_RHIAP</name>
<accession>A0A131ZB02</accession>
<sequence length="371" mass="40677">QEARLVTAQRPRAVYSNEKNEVTTQATKARARFVLVVVTLVALQRPQITRRVSPAPKTTDEMSAPLQPVASDIRILTSHQRTMSTTEVDMVHPFVAKSAVIQGRRHALSDMVNHSCSGGAPSEKTSSVEQGPLPTVCSSADGTKLRPVEVHSATARTCLNVPSPEPVVPVPEDIAQSPEEKAGNLSMEVMHNKLDCSDELCVLSVEPLAVADDALEDSLLSTIAAPGMDHLSEGLSNQLELEFVKLRCDAPEWLEPVPDVPVPALELSVDGLSDPDEEDSEMEAMHLYDDEEGFFDLPDEFKLEDKHFKVFRDVCGVRLHQKHSVAVVPSTPPEFAFPPLLDLGYLEDNFVDLEVIDKPIPRSELQCVPLD</sequence>
<dbReference type="EMBL" id="GEDV01000901">
    <property type="protein sequence ID" value="JAP87656.1"/>
    <property type="molecule type" value="Transcribed_RNA"/>
</dbReference>
<evidence type="ECO:0000313" key="2">
    <source>
        <dbReference type="EMBL" id="JAP87656.1"/>
    </source>
</evidence>
<feature type="non-terminal residue" evidence="2">
    <location>
        <position position="1"/>
    </location>
</feature>
<dbReference type="AlphaFoldDB" id="A0A131ZB02"/>
<proteinExistence type="predicted"/>
<protein>
    <submittedName>
        <fullName evidence="2">Uncharacterized protein</fullName>
    </submittedName>
</protein>